<dbReference type="Pfam" id="PF00953">
    <property type="entry name" value="Glycos_transf_4"/>
    <property type="match status" value="1"/>
</dbReference>
<feature type="transmembrane region" description="Helical" evidence="7">
    <location>
        <begin position="215"/>
        <end position="233"/>
    </location>
</feature>
<keyword evidence="4 7" id="KW-0812">Transmembrane</keyword>
<evidence type="ECO:0000256" key="7">
    <source>
        <dbReference type="SAM" id="Phobius"/>
    </source>
</evidence>
<comment type="caution">
    <text evidence="8">The sequence shown here is derived from an EMBL/GenBank/DDBJ whole genome shotgun (WGS) entry which is preliminary data.</text>
</comment>
<feature type="transmembrane region" description="Helical" evidence="7">
    <location>
        <begin position="165"/>
        <end position="181"/>
    </location>
</feature>
<protein>
    <submittedName>
        <fullName evidence="8">UDP-GlcNAc--UDP-phosphate GlcNAc-1-phosphate transferase</fullName>
    </submittedName>
</protein>
<dbReference type="EMBL" id="WNXC01000004">
    <property type="protein sequence ID" value="MBB2149886.1"/>
    <property type="molecule type" value="Genomic_DNA"/>
</dbReference>
<feature type="transmembrane region" description="Helical" evidence="7">
    <location>
        <begin position="39"/>
        <end position="56"/>
    </location>
</feature>
<feature type="transmembrane region" description="Helical" evidence="7">
    <location>
        <begin position="62"/>
        <end position="78"/>
    </location>
</feature>
<proteinExistence type="predicted"/>
<keyword evidence="5 7" id="KW-1133">Transmembrane helix</keyword>
<sequence>MLYLILLPFFFIGMLLYFKIADHYNIIDHPNERSSHSEITIRGGGIIYLLAALITLIMHTEFWMPILGLFIIGIISFADDRITLSGRVRVVFHLAAVTLLFLFLGVFQIFPIWMSIILYILVIGIINAYNFMDGINGITGAYSIVVLGGLQYVNYEVVNFIQPDLIWLPILASLVFLFFNFRKKAKCFAGDVGSVTVAFWIIFLLLKLILLTDNYVYVLFLAVYGVDTVLTIIHRLKLKQNIFDAHRLHFYQILANEQKWPHLIVSSVYALLQLGIIVAVIYWPWSFLSVFLITTIPLVLIYCLIKPRIIVVTEM</sequence>
<dbReference type="CDD" id="cd06854">
    <property type="entry name" value="GT_WbpL_WbcO_like"/>
    <property type="match status" value="1"/>
</dbReference>
<feature type="transmembrane region" description="Helical" evidence="7">
    <location>
        <begin position="90"/>
        <end position="106"/>
    </location>
</feature>
<organism evidence="8 9">
    <name type="scientific">Pedobacter gandavensis</name>
    <dbReference type="NCBI Taxonomy" id="2679963"/>
    <lineage>
        <taxon>Bacteria</taxon>
        <taxon>Pseudomonadati</taxon>
        <taxon>Bacteroidota</taxon>
        <taxon>Sphingobacteriia</taxon>
        <taxon>Sphingobacteriales</taxon>
        <taxon>Sphingobacteriaceae</taxon>
        <taxon>Pedobacter</taxon>
    </lineage>
</organism>
<feature type="transmembrane region" description="Helical" evidence="7">
    <location>
        <begin position="6"/>
        <end position="27"/>
    </location>
</feature>
<evidence type="ECO:0000256" key="1">
    <source>
        <dbReference type="ARBA" id="ARBA00004651"/>
    </source>
</evidence>
<feature type="transmembrane region" description="Helical" evidence="7">
    <location>
        <begin position="136"/>
        <end position="153"/>
    </location>
</feature>
<evidence type="ECO:0000256" key="4">
    <source>
        <dbReference type="ARBA" id="ARBA00022692"/>
    </source>
</evidence>
<evidence type="ECO:0000256" key="5">
    <source>
        <dbReference type="ARBA" id="ARBA00022989"/>
    </source>
</evidence>
<accession>A0ABR6EX90</accession>
<dbReference type="Proteomes" id="UP000636110">
    <property type="component" value="Unassembled WGS sequence"/>
</dbReference>
<evidence type="ECO:0000256" key="3">
    <source>
        <dbReference type="ARBA" id="ARBA00022679"/>
    </source>
</evidence>
<evidence type="ECO:0000313" key="8">
    <source>
        <dbReference type="EMBL" id="MBB2149886.1"/>
    </source>
</evidence>
<dbReference type="InterPro" id="IPR000715">
    <property type="entry name" value="Glycosyl_transferase_4"/>
</dbReference>
<keyword evidence="3 8" id="KW-0808">Transferase</keyword>
<feature type="transmembrane region" description="Helical" evidence="7">
    <location>
        <begin position="188"/>
        <end position="209"/>
    </location>
</feature>
<dbReference type="PANTHER" id="PTHR22926:SF3">
    <property type="entry name" value="UNDECAPRENYL-PHOSPHATE ALPHA-N-ACETYLGLUCOSAMINYL 1-PHOSPHATE TRANSFERASE"/>
    <property type="match status" value="1"/>
</dbReference>
<evidence type="ECO:0000313" key="9">
    <source>
        <dbReference type="Proteomes" id="UP000636110"/>
    </source>
</evidence>
<feature type="transmembrane region" description="Helical" evidence="7">
    <location>
        <begin position="260"/>
        <end position="281"/>
    </location>
</feature>
<comment type="subcellular location">
    <subcellularLocation>
        <location evidence="1">Cell membrane</location>
        <topology evidence="1">Multi-pass membrane protein</topology>
    </subcellularLocation>
</comment>
<keyword evidence="9" id="KW-1185">Reference proteome</keyword>
<dbReference type="PANTHER" id="PTHR22926">
    <property type="entry name" value="PHOSPHO-N-ACETYLMURAMOYL-PENTAPEPTIDE-TRANSFERASE"/>
    <property type="match status" value="1"/>
</dbReference>
<evidence type="ECO:0000256" key="2">
    <source>
        <dbReference type="ARBA" id="ARBA00022475"/>
    </source>
</evidence>
<feature type="transmembrane region" description="Helical" evidence="7">
    <location>
        <begin position="287"/>
        <end position="305"/>
    </location>
</feature>
<keyword evidence="6 7" id="KW-0472">Membrane</keyword>
<evidence type="ECO:0000256" key="6">
    <source>
        <dbReference type="ARBA" id="ARBA00023136"/>
    </source>
</evidence>
<gene>
    <name evidence="8" type="ORF">GM920_13370</name>
</gene>
<feature type="transmembrane region" description="Helical" evidence="7">
    <location>
        <begin position="112"/>
        <end position="129"/>
    </location>
</feature>
<keyword evidence="2" id="KW-1003">Cell membrane</keyword>
<name>A0ABR6EX90_9SPHI</name>
<dbReference type="GO" id="GO:0016740">
    <property type="term" value="F:transferase activity"/>
    <property type="evidence" value="ECO:0007669"/>
    <property type="project" value="UniProtKB-KW"/>
</dbReference>
<reference evidence="8 9" key="1">
    <citation type="submission" date="2019-11" db="EMBL/GenBank/DDBJ databases">
        <title>Description of Pedobacter sp. LMG 31462T.</title>
        <authorList>
            <person name="Carlier A."/>
            <person name="Qi S."/>
            <person name="Vandamme P."/>
        </authorList>
    </citation>
    <scope>NUCLEOTIDE SEQUENCE [LARGE SCALE GENOMIC DNA]</scope>
    <source>
        <strain evidence="8 9">LMG 31462</strain>
    </source>
</reference>